<dbReference type="GO" id="GO:0051260">
    <property type="term" value="P:protein homooligomerization"/>
    <property type="evidence" value="ECO:0007669"/>
    <property type="project" value="InterPro"/>
</dbReference>
<name>A0A9J7HM23_BRAFL</name>
<dbReference type="GeneID" id="118405107"/>
<comment type="subcellular location">
    <subcellularLocation>
        <location evidence="1">Cytoplasm</location>
        <location evidence="1">Cytosol</location>
    </subcellularLocation>
</comment>
<dbReference type="SMART" id="SM00225">
    <property type="entry name" value="BTB"/>
    <property type="match status" value="1"/>
</dbReference>
<evidence type="ECO:0000256" key="2">
    <source>
        <dbReference type="ARBA" id="ARBA00040260"/>
    </source>
</evidence>
<evidence type="ECO:0000259" key="3">
    <source>
        <dbReference type="SMART" id="SM00225"/>
    </source>
</evidence>
<dbReference type="InterPro" id="IPR057891">
    <property type="entry name" value="BTB_KCTD7"/>
</dbReference>
<reference evidence="4" key="1">
    <citation type="journal article" date="2020" name="Nat. Ecol. Evol.">
        <title>Deeply conserved synteny resolves early events in vertebrate evolution.</title>
        <authorList>
            <person name="Simakov O."/>
            <person name="Marletaz F."/>
            <person name="Yue J.X."/>
            <person name="O'Connell B."/>
            <person name="Jenkins J."/>
            <person name="Brandt A."/>
            <person name="Calef R."/>
            <person name="Tung C.H."/>
            <person name="Huang T.K."/>
            <person name="Schmutz J."/>
            <person name="Satoh N."/>
            <person name="Yu J.K."/>
            <person name="Putnam N.H."/>
            <person name="Green R.E."/>
            <person name="Rokhsar D.S."/>
        </authorList>
    </citation>
    <scope>NUCLEOTIDE SEQUENCE [LARGE SCALE GENOMIC DNA]</scope>
    <source>
        <strain evidence="4">S238N-H82</strain>
    </source>
</reference>
<organism evidence="4 5">
    <name type="scientific">Branchiostoma floridae</name>
    <name type="common">Florida lancelet</name>
    <name type="synonym">Amphioxus</name>
    <dbReference type="NCBI Taxonomy" id="7739"/>
    <lineage>
        <taxon>Eukaryota</taxon>
        <taxon>Metazoa</taxon>
        <taxon>Chordata</taxon>
        <taxon>Cephalochordata</taxon>
        <taxon>Leptocardii</taxon>
        <taxon>Amphioxiformes</taxon>
        <taxon>Branchiostomatidae</taxon>
        <taxon>Branchiostoma</taxon>
    </lineage>
</organism>
<dbReference type="Pfam" id="PF02214">
    <property type="entry name" value="BTB_2"/>
    <property type="match status" value="1"/>
</dbReference>
<dbReference type="OMA" id="FTRVEHV"/>
<dbReference type="InterPro" id="IPR003131">
    <property type="entry name" value="T1-type_BTB"/>
</dbReference>
<dbReference type="CDD" id="cd18366">
    <property type="entry name" value="BTB_POZ_KCTD7"/>
    <property type="match status" value="1"/>
</dbReference>
<sequence length="284" mass="32656">METEQQGFPEVVCLNVGGRHFTTSLSTLRKREDSMLAAMFSGRHHVATDKDGRYFIDRDGTNFGHILNFLRSDDLPPTDVAASIVPEAEFYGIHNLVEEIFNKMPNLFAQHVLKRERTKYAYEYPKVLDMMREIASKARQRIEESCSKRAFATFRKKSTLTEVVVLISDPKSAEIPPEVLDRKSHDCMAEKACDLTICIDDVGTADTFRHFVLTEFTRVEHVGLHRQCSYKVCFGSECFDIVSPRSLFGPRWLTPQEHGEQCACATREIRCWATLLTFRFNWDK</sequence>
<proteinExistence type="predicted"/>
<dbReference type="Gene3D" id="3.30.710.10">
    <property type="entry name" value="Potassium Channel Kv1.1, Chain A"/>
    <property type="match status" value="1"/>
</dbReference>
<dbReference type="InterPro" id="IPR000210">
    <property type="entry name" value="BTB/POZ_dom"/>
</dbReference>
<dbReference type="PANTHER" id="PTHR14499:SF145">
    <property type="entry name" value="POTASSIUM CHANNEL REGULATORY PROTEIN-LIKE"/>
    <property type="match status" value="1"/>
</dbReference>
<evidence type="ECO:0000256" key="1">
    <source>
        <dbReference type="ARBA" id="ARBA00004514"/>
    </source>
</evidence>
<dbReference type="KEGG" id="bfo:118405107"/>
<feature type="domain" description="BTB" evidence="3">
    <location>
        <begin position="10"/>
        <end position="108"/>
    </location>
</feature>
<protein>
    <recommendedName>
        <fullName evidence="2">BTB/POZ domain-containing protein KCTD7</fullName>
    </recommendedName>
</protein>
<dbReference type="FunFam" id="3.30.710.10:FF:000046">
    <property type="entry name" value="BTB/POZ domain-containing protein KCTD7 isoform X1"/>
    <property type="match status" value="1"/>
</dbReference>
<keyword evidence="4" id="KW-1185">Reference proteome</keyword>
<evidence type="ECO:0000313" key="4">
    <source>
        <dbReference type="Proteomes" id="UP000001554"/>
    </source>
</evidence>
<dbReference type="Proteomes" id="UP000001554">
    <property type="component" value="Chromosome 17"/>
</dbReference>
<reference evidence="5" key="2">
    <citation type="submission" date="2025-08" db="UniProtKB">
        <authorList>
            <consortium name="RefSeq"/>
        </authorList>
    </citation>
    <scope>IDENTIFICATION</scope>
    <source>
        <strain evidence="5">S238N-H82</strain>
        <tissue evidence="5">Testes</tissue>
    </source>
</reference>
<dbReference type="RefSeq" id="XP_035660404.1">
    <property type="nucleotide sequence ID" value="XM_035804511.1"/>
</dbReference>
<evidence type="ECO:0000313" key="5">
    <source>
        <dbReference type="RefSeq" id="XP_035660404.1"/>
    </source>
</evidence>
<dbReference type="OrthoDB" id="2414723at2759"/>
<dbReference type="AlphaFoldDB" id="A0A9J7HM23"/>
<gene>
    <name evidence="5" type="primary">LOC118405107</name>
</gene>
<dbReference type="PANTHER" id="PTHR14499">
    <property type="entry name" value="POTASSIUM CHANNEL TETRAMERIZATION DOMAIN-CONTAINING"/>
    <property type="match status" value="1"/>
</dbReference>
<dbReference type="InterPro" id="IPR011333">
    <property type="entry name" value="SKP1/BTB/POZ_sf"/>
</dbReference>
<dbReference type="SUPFAM" id="SSF54695">
    <property type="entry name" value="POZ domain"/>
    <property type="match status" value="1"/>
</dbReference>
<accession>A0A9J7HM23</accession>